<accession>A0A9P9X9M0</accession>
<dbReference type="Proteomes" id="UP001056436">
    <property type="component" value="Unassembled WGS sequence"/>
</dbReference>
<protein>
    <submittedName>
        <fullName evidence="2">Uncharacterized protein</fullName>
    </submittedName>
</protein>
<dbReference type="EMBL" id="SDAQ01000071">
    <property type="protein sequence ID" value="KAI3543667.1"/>
    <property type="molecule type" value="Genomic_DNA"/>
</dbReference>
<comment type="caution">
    <text evidence="2">The sequence shown here is derived from an EMBL/GenBank/DDBJ whole genome shotgun (WGS) entry which is preliminary data.</text>
</comment>
<dbReference type="AlphaFoldDB" id="A0A9P9X9M0"/>
<sequence>MIGAGISPCSSPCQRLLTWAGFGVWRAGLSAATEGLETAESCLVRLRVSLRRGLGPEAEGNEGKKLDEAGVGTGAHGFRVRPEARPCRPKLPWAEFASHPSPSTHLLRGSQA</sequence>
<gene>
    <name evidence="2" type="ORF">CABS02_09990</name>
</gene>
<evidence type="ECO:0000256" key="1">
    <source>
        <dbReference type="SAM" id="MobiDB-lite"/>
    </source>
</evidence>
<dbReference type="OrthoDB" id="10413889at2759"/>
<evidence type="ECO:0000313" key="3">
    <source>
        <dbReference type="Proteomes" id="UP001056436"/>
    </source>
</evidence>
<feature type="region of interest" description="Disordered" evidence="1">
    <location>
        <begin position="55"/>
        <end position="112"/>
    </location>
</feature>
<proteinExistence type="predicted"/>
<organism evidence="2 3">
    <name type="scientific">Colletotrichum abscissum</name>
    <dbReference type="NCBI Taxonomy" id="1671311"/>
    <lineage>
        <taxon>Eukaryota</taxon>
        <taxon>Fungi</taxon>
        <taxon>Dikarya</taxon>
        <taxon>Ascomycota</taxon>
        <taxon>Pezizomycotina</taxon>
        <taxon>Sordariomycetes</taxon>
        <taxon>Hypocreomycetidae</taxon>
        <taxon>Glomerellales</taxon>
        <taxon>Glomerellaceae</taxon>
        <taxon>Colletotrichum</taxon>
        <taxon>Colletotrichum acutatum species complex</taxon>
    </lineage>
</organism>
<keyword evidence="3" id="KW-1185">Reference proteome</keyword>
<evidence type="ECO:0000313" key="2">
    <source>
        <dbReference type="EMBL" id="KAI3543667.1"/>
    </source>
</evidence>
<feature type="compositionally biased region" description="Polar residues" evidence="1">
    <location>
        <begin position="100"/>
        <end position="112"/>
    </location>
</feature>
<name>A0A9P9X9M0_9PEZI</name>
<reference evidence="2" key="1">
    <citation type="submission" date="2019-01" db="EMBL/GenBank/DDBJ databases">
        <title>Colletotrichum abscissum LGMF1257.</title>
        <authorList>
            <person name="Baroncelli R."/>
        </authorList>
    </citation>
    <scope>NUCLEOTIDE SEQUENCE</scope>
    <source>
        <strain evidence="2">Ca142</strain>
    </source>
</reference>